<dbReference type="InterPro" id="IPR003115">
    <property type="entry name" value="ParB_N"/>
</dbReference>
<protein>
    <recommendedName>
        <fullName evidence="2">ParB-like N-terminal domain-containing protein</fullName>
    </recommendedName>
</protein>
<name>A0A0F9WGN0_9ZZZZ</name>
<feature type="domain" description="ParB-like N-terminal" evidence="2">
    <location>
        <begin position="62"/>
        <end position="168"/>
    </location>
</feature>
<dbReference type="PANTHER" id="PTHR33375">
    <property type="entry name" value="CHROMOSOME-PARTITIONING PROTEIN PARB-RELATED"/>
    <property type="match status" value="1"/>
</dbReference>
<organism evidence="3">
    <name type="scientific">marine sediment metagenome</name>
    <dbReference type="NCBI Taxonomy" id="412755"/>
    <lineage>
        <taxon>unclassified sequences</taxon>
        <taxon>metagenomes</taxon>
        <taxon>ecological metagenomes</taxon>
    </lineage>
</organism>
<feature type="compositionally biased region" description="Basic and acidic residues" evidence="1">
    <location>
        <begin position="289"/>
        <end position="303"/>
    </location>
</feature>
<dbReference type="AlphaFoldDB" id="A0A0F9WGN0"/>
<dbReference type="Pfam" id="PF02195">
    <property type="entry name" value="ParB_N"/>
    <property type="match status" value="1"/>
</dbReference>
<proteinExistence type="predicted"/>
<dbReference type="SMART" id="SM00470">
    <property type="entry name" value="ParB"/>
    <property type="match status" value="1"/>
</dbReference>
<feature type="region of interest" description="Disordered" evidence="1">
    <location>
        <begin position="265"/>
        <end position="307"/>
    </location>
</feature>
<sequence length="392" mass="43066">MAKARTLLSTSSTDAHAELASQHAAAWNSQSSERLDPKCDLTSLRPSPNNPRRRSLDRAGVTHEKITELARRDGEGLDSWLDRLDDFCESLRMSDPVAATTWSELIDISVSISTSELLQPIVANKQGIIIAGERRWWASLLASIPVNRVFIREMSSVTETVSRFIENVLRSDLSLPEMISGLRAVLAEVTGEPCGPDNSKITIKQVRSLVGKGTTQSAHYRAFCRLPEDDPILQKLMVGAYSDKEVAYSDASKRLDELRREKAGIQTKATSIPANDESCADPSDTSSESTDKSNERTTPDPKEAQSAMMAKLPPLRTRLPGTGGGKAFLHAVESIPDLPVKIIEQIATVKNEWEPAGDKTRRKMLQSLLNKVFDELDALDVAGSIDSQEDDQ</sequence>
<evidence type="ECO:0000259" key="2">
    <source>
        <dbReference type="SMART" id="SM00470"/>
    </source>
</evidence>
<dbReference type="GO" id="GO:0005694">
    <property type="term" value="C:chromosome"/>
    <property type="evidence" value="ECO:0007669"/>
    <property type="project" value="TreeGrafter"/>
</dbReference>
<dbReference type="PANTHER" id="PTHR33375:SF1">
    <property type="entry name" value="CHROMOSOME-PARTITIONING PROTEIN PARB-RELATED"/>
    <property type="match status" value="1"/>
</dbReference>
<reference evidence="3" key="1">
    <citation type="journal article" date="2015" name="Nature">
        <title>Complex archaea that bridge the gap between prokaryotes and eukaryotes.</title>
        <authorList>
            <person name="Spang A."/>
            <person name="Saw J.H."/>
            <person name="Jorgensen S.L."/>
            <person name="Zaremba-Niedzwiedzka K."/>
            <person name="Martijn J."/>
            <person name="Lind A.E."/>
            <person name="van Eijk R."/>
            <person name="Schleper C."/>
            <person name="Guy L."/>
            <person name="Ettema T.J."/>
        </authorList>
    </citation>
    <scope>NUCLEOTIDE SEQUENCE</scope>
</reference>
<dbReference type="EMBL" id="LAZR01000163">
    <property type="protein sequence ID" value="KKN85051.1"/>
    <property type="molecule type" value="Genomic_DNA"/>
</dbReference>
<dbReference type="InterPro" id="IPR036086">
    <property type="entry name" value="ParB/Sulfiredoxin_sf"/>
</dbReference>
<dbReference type="InterPro" id="IPR050336">
    <property type="entry name" value="Chromosome_partition/occlusion"/>
</dbReference>
<dbReference type="GO" id="GO:0007059">
    <property type="term" value="P:chromosome segregation"/>
    <property type="evidence" value="ECO:0007669"/>
    <property type="project" value="TreeGrafter"/>
</dbReference>
<gene>
    <name evidence="3" type="ORF">LCGC14_0282200</name>
</gene>
<dbReference type="Gene3D" id="3.90.1530.10">
    <property type="entry name" value="Conserved hypothetical protein from pyrococcus furiosus pfu- 392566-001, ParB domain"/>
    <property type="match status" value="1"/>
</dbReference>
<evidence type="ECO:0000256" key="1">
    <source>
        <dbReference type="SAM" id="MobiDB-lite"/>
    </source>
</evidence>
<evidence type="ECO:0000313" key="3">
    <source>
        <dbReference type="EMBL" id="KKN85051.1"/>
    </source>
</evidence>
<accession>A0A0F9WGN0</accession>
<comment type="caution">
    <text evidence="3">The sequence shown here is derived from an EMBL/GenBank/DDBJ whole genome shotgun (WGS) entry which is preliminary data.</text>
</comment>
<dbReference type="SUPFAM" id="SSF110849">
    <property type="entry name" value="ParB/Sulfiredoxin"/>
    <property type="match status" value="1"/>
</dbReference>
<feature type="region of interest" description="Disordered" evidence="1">
    <location>
        <begin position="24"/>
        <end position="60"/>
    </location>
</feature>